<feature type="transmembrane region" description="Helical" evidence="1">
    <location>
        <begin position="156"/>
        <end position="172"/>
    </location>
</feature>
<organism evidence="2 3">
    <name type="scientific">Candidatus Neomicrothrix subdominans</name>
    <dbReference type="NCBI Taxonomy" id="2954438"/>
    <lineage>
        <taxon>Bacteria</taxon>
        <taxon>Bacillati</taxon>
        <taxon>Actinomycetota</taxon>
        <taxon>Acidimicrobiia</taxon>
        <taxon>Acidimicrobiales</taxon>
        <taxon>Microthrixaceae</taxon>
        <taxon>Candidatus Neomicrothrix</taxon>
    </lineage>
</organism>
<comment type="caution">
    <text evidence="2">The sequence shown here is derived from an EMBL/GenBank/DDBJ whole genome shotgun (WGS) entry which is preliminary data.</text>
</comment>
<reference evidence="2 3" key="1">
    <citation type="submission" date="2020-10" db="EMBL/GenBank/DDBJ databases">
        <title>Connecting structure to function with the recovery of over 1000 high-quality activated sludge metagenome-assembled genomes encoding full-length rRNA genes using long-read sequencing.</title>
        <authorList>
            <person name="Singleton C.M."/>
            <person name="Petriglieri F."/>
            <person name="Kristensen J.M."/>
            <person name="Kirkegaard R.H."/>
            <person name="Michaelsen T.Y."/>
            <person name="Andersen M.H."/>
            <person name="Karst S.M."/>
            <person name="Dueholm M.S."/>
            <person name="Nielsen P.H."/>
            <person name="Albertsen M."/>
        </authorList>
    </citation>
    <scope>NUCLEOTIDE SEQUENCE [LARGE SCALE GENOMIC DNA]</scope>
    <source>
        <strain evidence="2">Lyne_18-Q3-R50-59_MAXAC.006</strain>
    </source>
</reference>
<evidence type="ECO:0000313" key="3">
    <source>
        <dbReference type="Proteomes" id="UP000727993"/>
    </source>
</evidence>
<sequence length="404" mass="42646">MQPTPWETVRLVAGGLLFGLALGARVDLALAVAAAGGAALWAHHDRTAFRSVLGRVAAGGAVGLIPLAAYIWLAGPGRAWRVLVVDPVFTLRPYRTLPPPSFFELQGLNRSLRLAPDWPLPAPGLAAQLALWFWISVAAVALLVTVAAILRREQTALVPVAALALATLPQLLQRPDPGHLVLVTAIPLAALPVSCSLAVGLWRRRRAGATGGTAPGSVPARPMGSIGPAWLALTPAIVILLIPALTLGPWLRAVTGEPGRSATDVTVGDRSLLVPTSLGPPIQQVVTELAARAQPGDLMIVTPGDLTRAYNNWTALYTLFPKLTVGTYHSEMDPGFTNVEGSTLPDELARADWVLVSPALPQLREANRSAEAGDPAAQRVFNRRFCPVVETQVLSLWGVCPTEG</sequence>
<dbReference type="EMBL" id="JADJZA010000001">
    <property type="protein sequence ID" value="MBK9295802.1"/>
    <property type="molecule type" value="Genomic_DNA"/>
</dbReference>
<name>A0A936N8X1_9ACTN</name>
<proteinExistence type="predicted"/>
<keyword evidence="1" id="KW-0812">Transmembrane</keyword>
<protein>
    <submittedName>
        <fullName evidence="2">Uncharacterized protein</fullName>
    </submittedName>
</protein>
<keyword evidence="1" id="KW-0472">Membrane</keyword>
<feature type="transmembrane region" description="Helical" evidence="1">
    <location>
        <begin position="12"/>
        <end position="40"/>
    </location>
</feature>
<gene>
    <name evidence="2" type="ORF">IPN02_02785</name>
</gene>
<feature type="transmembrane region" description="Helical" evidence="1">
    <location>
        <begin position="129"/>
        <end position="149"/>
    </location>
</feature>
<feature type="transmembrane region" description="Helical" evidence="1">
    <location>
        <begin position="52"/>
        <end position="73"/>
    </location>
</feature>
<evidence type="ECO:0000313" key="2">
    <source>
        <dbReference type="EMBL" id="MBK9295802.1"/>
    </source>
</evidence>
<dbReference type="Proteomes" id="UP000727993">
    <property type="component" value="Unassembled WGS sequence"/>
</dbReference>
<dbReference type="AlphaFoldDB" id="A0A936N8X1"/>
<evidence type="ECO:0000256" key="1">
    <source>
        <dbReference type="SAM" id="Phobius"/>
    </source>
</evidence>
<accession>A0A936N8X1</accession>
<feature type="transmembrane region" description="Helical" evidence="1">
    <location>
        <begin position="229"/>
        <end position="251"/>
    </location>
</feature>
<keyword evidence="1" id="KW-1133">Transmembrane helix</keyword>
<feature type="transmembrane region" description="Helical" evidence="1">
    <location>
        <begin position="178"/>
        <end position="202"/>
    </location>
</feature>